<evidence type="ECO:0008006" key="3">
    <source>
        <dbReference type="Google" id="ProtNLM"/>
    </source>
</evidence>
<proteinExistence type="predicted"/>
<name>A0A090WT59_9FLAO</name>
<evidence type="ECO:0000313" key="2">
    <source>
        <dbReference type="Proteomes" id="UP000029643"/>
    </source>
</evidence>
<evidence type="ECO:0000313" key="1">
    <source>
        <dbReference type="EMBL" id="GAL78534.1"/>
    </source>
</evidence>
<dbReference type="AlphaFoldDB" id="A0A090WT59"/>
<dbReference type="Proteomes" id="UP000029643">
    <property type="component" value="Unassembled WGS sequence"/>
</dbReference>
<comment type="caution">
    <text evidence="1">The sequence shown here is derived from an EMBL/GenBank/DDBJ whole genome shotgun (WGS) entry which is preliminary data.</text>
</comment>
<dbReference type="STRING" id="221126.SAMN04489722_103170"/>
<accession>A0A090WT59</accession>
<protein>
    <recommendedName>
        <fullName evidence="3">TonB-dependent receptor</fullName>
    </recommendedName>
</protein>
<reference evidence="1 2" key="1">
    <citation type="journal article" date="2014" name="Genome Announc.">
        <title>Draft Genome Sequences of Marine Flavobacterium Algibacter lectus Strains SS8 and NR4.</title>
        <authorList>
            <person name="Takatani N."/>
            <person name="Nakanishi M."/>
            <person name="Meirelles P."/>
            <person name="Mino S."/>
            <person name="Suda W."/>
            <person name="Oshima K."/>
            <person name="Hattori M."/>
            <person name="Ohkuma M."/>
            <person name="Hosokawa M."/>
            <person name="Miyashita K."/>
            <person name="Thompson F.L."/>
            <person name="Niwa A."/>
            <person name="Sawabe T."/>
            <person name="Sawabe T."/>
        </authorList>
    </citation>
    <scope>NUCLEOTIDE SEQUENCE [LARGE SCALE GENOMIC DNA]</scope>
    <source>
        <strain evidence="2">JCM19274</strain>
    </source>
</reference>
<gene>
    <name evidence="1" type="ORF">JCM19274_998</name>
</gene>
<dbReference type="EMBL" id="BBNU01000003">
    <property type="protein sequence ID" value="GAL78534.1"/>
    <property type="molecule type" value="Genomic_DNA"/>
</dbReference>
<organism evidence="1 2">
    <name type="scientific">Algibacter lectus</name>
    <dbReference type="NCBI Taxonomy" id="221126"/>
    <lineage>
        <taxon>Bacteria</taxon>
        <taxon>Pseudomonadati</taxon>
        <taxon>Bacteroidota</taxon>
        <taxon>Flavobacteriia</taxon>
        <taxon>Flavobacteriales</taxon>
        <taxon>Flavobacteriaceae</taxon>
        <taxon>Algibacter</taxon>
    </lineage>
</organism>
<sequence length="770" mass="86039">MVYAYNNVLYNHSNILYVELISSDSKIMLRNTTKLIGGLGHGDFKLTDAAGVKPGKYQIRAYTNWTRNLGKDFVFKKDIEVLDVFNEVTETSSEATAANSETNNIDSTASEKETLKVQFFPEGGSLIQDVPSVVAFKAVDVYRNPIKVQGKVYDSNNELVTFFMSIHDGMGVFQLQPESGKTYYAKITATNHPDIEVPLPAADSKGILLSYSDIKGRSIITIKTNEATRLAHAEKPIMLRYKSRGLLYFEEKLELSSTKLLLELPQAELPEGISQITLFDGDLKPQSERLVYVEKSKNLKVGLATDKTSYKTQEKVTLNITSIDNSGVAVPASYSLAVTDLNGSKDLNNNESNISSYFLMESDIKGKVHNAGYYFDTNNPARLQHLDVLLLTQGWRDFLWKQERKVVDHPDFKVEKGINISGHVKHLFFPKPIVGNTISLTLFNKSIGTLNEITDSLGMFNFDNLDITGKARIILTTKNKRGKKNGMFVLDSIFKSPMYVGAMPKVPSVKFSPEIKSVKQNIYKKYIEFNVMPENVLNEIEVTGKKQVAGEDINIHSKMANGYVVDDSTPKFASVFELLEYAIPTLEVGNRESIKFTRNPGAALILIDQNRLLDPQQEGSDMIIAMLTDIQPEDVLKIEYDNSSVSTMIYGNQGANGSIKIYTTNNSNSNFGNSNPKEALQTINKQIKGGYDEGRVFYSPNLEIIADSKDKNASIRNTLYWNPYVHPDKTGVLELHYYNTQVETEVKLSLEGITANGIPVVVKTMYSIEK</sequence>